<dbReference type="AlphaFoldDB" id="A0A1E3X2B6"/>
<comment type="caution">
    <text evidence="1">The sequence shown here is derived from an EMBL/GenBank/DDBJ whole genome shotgun (WGS) entry which is preliminary data.</text>
</comment>
<organism evidence="1 2">
    <name type="scientific">Candidatus Scalindua rubra</name>
    <dbReference type="NCBI Taxonomy" id="1872076"/>
    <lineage>
        <taxon>Bacteria</taxon>
        <taxon>Pseudomonadati</taxon>
        <taxon>Planctomycetota</taxon>
        <taxon>Candidatus Brocadiia</taxon>
        <taxon>Candidatus Brocadiales</taxon>
        <taxon>Candidatus Scalinduaceae</taxon>
        <taxon>Candidatus Scalindua</taxon>
    </lineage>
</organism>
<evidence type="ECO:0008006" key="3">
    <source>
        <dbReference type="Google" id="ProtNLM"/>
    </source>
</evidence>
<evidence type="ECO:0000313" key="2">
    <source>
        <dbReference type="Proteomes" id="UP000094056"/>
    </source>
</evidence>
<evidence type="ECO:0000313" key="1">
    <source>
        <dbReference type="EMBL" id="ODS29843.1"/>
    </source>
</evidence>
<sequence length="290" mass="33060">MIFSLRKDEGKWPFPHAWSCMETSSVMNSVLRKMVCGKKTVSSKSTIQALQDRGLLDELGNLTETGRVYALSKCSLRIQCELLGLPLSQITLLREGQRPEFDVLADYCKRGWQGCFTEGGIIFVLLYCIWYDLFCTHVMQEKDCDRETAEASFQHNVFGNFLGRSPESINKLLAEIDSVDQDTVRHNFLKVQSKNTDTWFPYGFYGITETLVMACFQMLGRKSIKAIAKVYLLDDYFSKGWPDLLLVKGNQLKHIEVKTLDKLHISQLIVLPVIIKAGELDVTIVKVKRV</sequence>
<name>A0A1E3X2B6_9BACT</name>
<protein>
    <recommendedName>
        <fullName evidence="3">VRR-NUC domain-containing protein</fullName>
    </recommendedName>
</protein>
<dbReference type="Proteomes" id="UP000094056">
    <property type="component" value="Unassembled WGS sequence"/>
</dbReference>
<proteinExistence type="predicted"/>
<accession>A0A1E3X2B6</accession>
<reference evidence="1 2" key="1">
    <citation type="submission" date="2016-07" db="EMBL/GenBank/DDBJ databases">
        <title>Draft genome of Scalindua rubra, obtained from a brine-seawater interface in the Red Sea, sheds light on salt adaptation in anammox bacteria.</title>
        <authorList>
            <person name="Speth D.R."/>
            <person name="Lagkouvardos I."/>
            <person name="Wang Y."/>
            <person name="Qian P.-Y."/>
            <person name="Dutilh B.E."/>
            <person name="Jetten M.S."/>
        </authorList>
    </citation>
    <scope>NUCLEOTIDE SEQUENCE [LARGE SCALE GENOMIC DNA]</scope>
    <source>
        <strain evidence="1">BSI-1</strain>
    </source>
</reference>
<dbReference type="EMBL" id="MAYW01000355">
    <property type="protein sequence ID" value="ODS29843.1"/>
    <property type="molecule type" value="Genomic_DNA"/>
</dbReference>
<gene>
    <name evidence="1" type="ORF">SCARUB_05053</name>
</gene>